<dbReference type="EMBL" id="HG793135">
    <property type="protein sequence ID" value="CRL18575.1"/>
    <property type="molecule type" value="Genomic_DNA"/>
</dbReference>
<sequence>MTSGLRCLAPTFPAMSLRLRNVNASSHVFWLSYWMPSWAEWNAKNTVGW</sequence>
<name>A0A0G4NX05_PENC3</name>
<accession>A0A0G4NX05</accession>
<organism evidence="1 2">
    <name type="scientific">Penicillium camemberti (strain FM 013)</name>
    <dbReference type="NCBI Taxonomy" id="1429867"/>
    <lineage>
        <taxon>Eukaryota</taxon>
        <taxon>Fungi</taxon>
        <taxon>Dikarya</taxon>
        <taxon>Ascomycota</taxon>
        <taxon>Pezizomycotina</taxon>
        <taxon>Eurotiomycetes</taxon>
        <taxon>Eurotiomycetidae</taxon>
        <taxon>Eurotiales</taxon>
        <taxon>Aspergillaceae</taxon>
        <taxon>Penicillium</taxon>
    </lineage>
</organism>
<evidence type="ECO:0000313" key="1">
    <source>
        <dbReference type="EMBL" id="CRL18575.1"/>
    </source>
</evidence>
<keyword evidence="2" id="KW-1185">Reference proteome</keyword>
<dbReference type="Proteomes" id="UP000053732">
    <property type="component" value="Unassembled WGS sequence"/>
</dbReference>
<protein>
    <submittedName>
        <fullName evidence="1">Str. FM013</fullName>
    </submittedName>
</protein>
<gene>
    <name evidence="1" type="ORF">PCAMFM013_S002g000445</name>
</gene>
<reference evidence="1 2" key="1">
    <citation type="journal article" date="2014" name="Nat. Commun.">
        <title>Multiple recent horizontal transfers of a large genomic region in cheese making fungi.</title>
        <authorList>
            <person name="Cheeseman K."/>
            <person name="Ropars J."/>
            <person name="Renault P."/>
            <person name="Dupont J."/>
            <person name="Gouzy J."/>
            <person name="Branca A."/>
            <person name="Abraham A.L."/>
            <person name="Ceppi M."/>
            <person name="Conseiller E."/>
            <person name="Debuchy R."/>
            <person name="Malagnac F."/>
            <person name="Goarin A."/>
            <person name="Silar P."/>
            <person name="Lacoste S."/>
            <person name="Sallet E."/>
            <person name="Bensimon A."/>
            <person name="Giraud T."/>
            <person name="Brygoo Y."/>
        </authorList>
    </citation>
    <scope>NUCLEOTIDE SEQUENCE [LARGE SCALE GENOMIC DNA]</scope>
    <source>
        <strain evidence="2">FM 013</strain>
    </source>
</reference>
<proteinExistence type="predicted"/>
<dbReference type="AlphaFoldDB" id="A0A0G4NX05"/>
<evidence type="ECO:0000313" key="2">
    <source>
        <dbReference type="Proteomes" id="UP000053732"/>
    </source>
</evidence>